<gene>
    <name evidence="1" type="ORF">X907_2533</name>
</gene>
<dbReference type="KEGG" id="gak:X907_2533"/>
<accession>A0A3T0ECL8</accession>
<keyword evidence="2" id="KW-1185">Reference proteome</keyword>
<dbReference type="InterPro" id="IPR021335">
    <property type="entry name" value="DUF2948"/>
</dbReference>
<evidence type="ECO:0000313" key="2">
    <source>
        <dbReference type="Proteomes" id="UP000286954"/>
    </source>
</evidence>
<dbReference type="AlphaFoldDB" id="A0A3T0ECL8"/>
<name>A0A3T0ECL8_9PROT</name>
<dbReference type="OrthoDB" id="9806367at2"/>
<organism evidence="1 2">
    <name type="scientific">Glycocaulis alkaliphilus</name>
    <dbReference type="NCBI Taxonomy" id="1434191"/>
    <lineage>
        <taxon>Bacteria</taxon>
        <taxon>Pseudomonadati</taxon>
        <taxon>Pseudomonadota</taxon>
        <taxon>Alphaproteobacteria</taxon>
        <taxon>Maricaulales</taxon>
        <taxon>Maricaulaceae</taxon>
        <taxon>Glycocaulis</taxon>
    </lineage>
</organism>
<evidence type="ECO:0000313" key="1">
    <source>
        <dbReference type="EMBL" id="AZU05046.1"/>
    </source>
</evidence>
<dbReference type="Pfam" id="PF11164">
    <property type="entry name" value="DUF2948"/>
    <property type="match status" value="1"/>
</dbReference>
<dbReference type="EMBL" id="CP018911">
    <property type="protein sequence ID" value="AZU05046.1"/>
    <property type="molecule type" value="Genomic_DNA"/>
</dbReference>
<proteinExistence type="predicted"/>
<dbReference type="Proteomes" id="UP000286954">
    <property type="component" value="Chromosome"/>
</dbReference>
<sequence length="149" mass="15809">MSSKPLRLIGQDEGDVAPVSAALQDAIARIADLKFEARARRFTAVFTRYRWEKPAGKGERIRSGLQIGSVTSVKAQRLRKGAPDAFVSLLSLTFEPAGGAEDPSGTLVFTFAGGGALKVEVECVDLVLADVSAPWKASARPDHESEGAP</sequence>
<protein>
    <submittedName>
        <fullName evidence="1">Uncharacterized protein</fullName>
    </submittedName>
</protein>
<dbReference type="RefSeq" id="WP_127568507.1">
    <property type="nucleotide sequence ID" value="NZ_BMFB01000001.1"/>
</dbReference>
<reference evidence="1 2" key="1">
    <citation type="submission" date="2016-12" db="EMBL/GenBank/DDBJ databases">
        <title>The genome of dimorphic prosthecate Glycocaulis alkaliphilus 6b-8t, isolated from crude oil dictates its adaptability in petroleum environments.</title>
        <authorList>
            <person name="Wu X.-L."/>
            <person name="Geng S."/>
        </authorList>
    </citation>
    <scope>NUCLEOTIDE SEQUENCE [LARGE SCALE GENOMIC DNA]</scope>
    <source>
        <strain evidence="1 2">6B-8</strain>
    </source>
</reference>